<dbReference type="InterPro" id="IPR024064">
    <property type="entry name" value="FdhE-like_sf"/>
</dbReference>
<dbReference type="InterPro" id="IPR056774">
    <property type="entry name" value="FdhE_N"/>
</dbReference>
<evidence type="ECO:0000259" key="5">
    <source>
        <dbReference type="Pfam" id="PF24860"/>
    </source>
</evidence>
<dbReference type="Pfam" id="PF04216">
    <property type="entry name" value="FdhE_N"/>
    <property type="match status" value="1"/>
</dbReference>
<dbReference type="EMBL" id="CP020121">
    <property type="protein sequence ID" value="AQZ99424.1"/>
    <property type="molecule type" value="Genomic_DNA"/>
</dbReference>
<dbReference type="InterPro" id="IPR056797">
    <property type="entry name" value="FdhE_central"/>
</dbReference>
<dbReference type="Gene3D" id="3.90.1670.10">
    <property type="entry name" value="FdhE-like domain"/>
    <property type="match status" value="1"/>
</dbReference>
<dbReference type="Pfam" id="PF24860">
    <property type="entry name" value="FdhE_C"/>
    <property type="match status" value="1"/>
</dbReference>
<dbReference type="InterPro" id="IPR006452">
    <property type="entry name" value="Formate_DH_accessory"/>
</dbReference>
<feature type="domain" description="FdhE N-terminal" evidence="3">
    <location>
        <begin position="20"/>
        <end position="192"/>
    </location>
</feature>
<dbReference type="AlphaFoldDB" id="A0A1V0BHU4"/>
<evidence type="ECO:0000313" key="7">
    <source>
        <dbReference type="Proteomes" id="UP000242792"/>
    </source>
</evidence>
<sequence>MSIQVVPEAERSPGVGEIASLQRPTAKLPYTQRSSRLQALAEGHAMADYLLWAADLVSAQQTTAQALPLPEAESLYLGTVLQHSKKAPLHSAQWKRSVHWQTLLDQFLVQLTEQPRMHTSAVQKALQSLQSADAEQREMWADALLTALRGEELSDAGALPEPGIAQLLWCALSMYWRQLSSQLPASGQAEIGDLNHLCPVCGHVPTGSLIQGGAQAGLRYLQCSLCECQWHVVRATCTNCDSTGALDYWCLESEKAPIKAESCNGCNTYLKAFYQQLDHQLELVADDLGSLALDAEMEEKELARSGVNPLMLPALDVPG</sequence>
<evidence type="ECO:0000313" key="6">
    <source>
        <dbReference type="EMBL" id="AQZ99424.1"/>
    </source>
</evidence>
<organism evidence="6 7">
    <name type="scientific">Comamonas kerstersii</name>
    <dbReference type="NCBI Taxonomy" id="225992"/>
    <lineage>
        <taxon>Bacteria</taxon>
        <taxon>Pseudomonadati</taxon>
        <taxon>Pseudomonadota</taxon>
        <taxon>Betaproteobacteria</taxon>
        <taxon>Burkholderiales</taxon>
        <taxon>Comamonadaceae</taxon>
        <taxon>Comamonas</taxon>
    </lineage>
</organism>
<dbReference type="GO" id="GO:0005829">
    <property type="term" value="C:cytosol"/>
    <property type="evidence" value="ECO:0007669"/>
    <property type="project" value="TreeGrafter"/>
</dbReference>
<dbReference type="Proteomes" id="UP000242792">
    <property type="component" value="Chromosome"/>
</dbReference>
<dbReference type="HAMAP" id="MF_00611">
    <property type="entry name" value="FdeH"/>
    <property type="match status" value="1"/>
</dbReference>
<dbReference type="OrthoDB" id="9794151at2"/>
<dbReference type="CDD" id="cd16341">
    <property type="entry name" value="FdhE"/>
    <property type="match status" value="1"/>
</dbReference>
<gene>
    <name evidence="2" type="primary">fdhE</name>
    <name evidence="6" type="ORF">B5M06_15380</name>
</gene>
<comment type="subcellular location">
    <subcellularLocation>
        <location evidence="2">Cytoplasm</location>
    </subcellularLocation>
</comment>
<keyword evidence="1 2" id="KW-0963">Cytoplasm</keyword>
<evidence type="ECO:0000259" key="3">
    <source>
        <dbReference type="Pfam" id="PF04216"/>
    </source>
</evidence>
<dbReference type="PANTHER" id="PTHR37689:SF1">
    <property type="entry name" value="PROTEIN FDHE"/>
    <property type="match status" value="1"/>
</dbReference>
<dbReference type="GO" id="GO:0008199">
    <property type="term" value="F:ferric iron binding"/>
    <property type="evidence" value="ECO:0007669"/>
    <property type="project" value="TreeGrafter"/>
</dbReference>
<proteinExistence type="inferred from homology"/>
<feature type="domain" description="FdhE C-terminal" evidence="5">
    <location>
        <begin position="237"/>
        <end position="311"/>
    </location>
</feature>
<protein>
    <recommendedName>
        <fullName evidence="2">Protein FdhE homolog</fullName>
    </recommendedName>
</protein>
<dbReference type="GO" id="GO:0051604">
    <property type="term" value="P:protein maturation"/>
    <property type="evidence" value="ECO:0007669"/>
    <property type="project" value="TreeGrafter"/>
</dbReference>
<dbReference type="SUPFAM" id="SSF144020">
    <property type="entry name" value="FdhE-like"/>
    <property type="match status" value="1"/>
</dbReference>
<reference evidence="6 7" key="1">
    <citation type="submission" date="2017-03" db="EMBL/GenBank/DDBJ databases">
        <title>Rapid Whole Genome Sequencing of Comamonas kerstersii Causing Continuous ambulatory Peritoneal Dialysis-Associated Peritonitis.</title>
        <authorList>
            <person name="Zheng B."/>
        </authorList>
    </citation>
    <scope>NUCLEOTIDE SEQUENCE [LARGE SCALE GENOMIC DNA]</scope>
    <source>
        <strain evidence="6 7">8943</strain>
    </source>
</reference>
<dbReference type="PANTHER" id="PTHR37689">
    <property type="entry name" value="PROTEIN FDHE"/>
    <property type="match status" value="1"/>
</dbReference>
<dbReference type="Pfam" id="PF24859">
    <property type="entry name" value="FdhE_central"/>
    <property type="match status" value="1"/>
</dbReference>
<dbReference type="KEGG" id="cke:B5M06_15380"/>
<evidence type="ECO:0000256" key="2">
    <source>
        <dbReference type="HAMAP-Rule" id="MF_00611"/>
    </source>
</evidence>
<comment type="function">
    <text evidence="2">Necessary for formate dehydrogenase activity.</text>
</comment>
<dbReference type="PIRSF" id="PIRSF018296">
    <property type="entry name" value="Format_dh_formtn"/>
    <property type="match status" value="1"/>
</dbReference>
<evidence type="ECO:0000256" key="1">
    <source>
        <dbReference type="ARBA" id="ARBA00022490"/>
    </source>
</evidence>
<dbReference type="GeneID" id="83040687"/>
<dbReference type="InterPro" id="IPR056796">
    <property type="entry name" value="FdhE_C"/>
</dbReference>
<evidence type="ECO:0000259" key="4">
    <source>
        <dbReference type="Pfam" id="PF24859"/>
    </source>
</evidence>
<name>A0A1V0BHU4_9BURK</name>
<dbReference type="NCBIfam" id="TIGR01562">
    <property type="entry name" value="FdhE"/>
    <property type="match status" value="1"/>
</dbReference>
<accession>A0A1V0BHU4</accession>
<dbReference type="RefSeq" id="WP_080025307.1">
    <property type="nucleotide sequence ID" value="NZ_CP020121.1"/>
</dbReference>
<comment type="similarity">
    <text evidence="2">Belongs to the FdhE family.</text>
</comment>
<feature type="domain" description="FdhE central" evidence="4">
    <location>
        <begin position="197"/>
        <end position="234"/>
    </location>
</feature>